<name>A0A231J6A1_PSEAI</name>
<accession>A0A231J6A1</accession>
<proteinExistence type="predicted"/>
<sequence length="147" mass="16771">MSSFPVTVKKLAGRLHTVARHLDLEPDEVELFASIQGVRVPLINTTFQVDDDGTLLFLGGFDGFLDELRAQVKEAEQNLVTECNRYNDLWLQFDQLRASSDRLCNELAVMCEAQLVGDHDLVMRKVEQFTDRYRENFKQAAANGRVH</sequence>
<dbReference type="AlphaFoldDB" id="A0A231J6A1"/>
<comment type="caution">
    <text evidence="1">The sequence shown here is derived from an EMBL/GenBank/DDBJ whole genome shotgun (WGS) entry which is preliminary data.</text>
</comment>
<protein>
    <submittedName>
        <fullName evidence="1">Uncharacterized protein</fullName>
    </submittedName>
</protein>
<dbReference type="RefSeq" id="WP_058173818.1">
    <property type="nucleotide sequence ID" value="NZ_CP054581.1"/>
</dbReference>
<evidence type="ECO:0000313" key="1">
    <source>
        <dbReference type="EMBL" id="OTI56033.1"/>
    </source>
</evidence>
<evidence type="ECO:0000313" key="2">
    <source>
        <dbReference type="Proteomes" id="UP000194857"/>
    </source>
</evidence>
<dbReference type="Proteomes" id="UP000194857">
    <property type="component" value="Unassembled WGS sequence"/>
</dbReference>
<organism evidence="1 2">
    <name type="scientific">Pseudomonas aeruginosa</name>
    <dbReference type="NCBI Taxonomy" id="287"/>
    <lineage>
        <taxon>Bacteria</taxon>
        <taxon>Pseudomonadati</taxon>
        <taxon>Pseudomonadota</taxon>
        <taxon>Gammaproteobacteria</taxon>
        <taxon>Pseudomonadales</taxon>
        <taxon>Pseudomonadaceae</taxon>
        <taxon>Pseudomonas</taxon>
    </lineage>
</organism>
<dbReference type="EMBL" id="NFFZ01000024">
    <property type="protein sequence ID" value="OTI56033.1"/>
    <property type="molecule type" value="Genomic_DNA"/>
</dbReference>
<gene>
    <name evidence="1" type="ORF">CAZ10_31280</name>
</gene>
<reference evidence="1 2" key="1">
    <citation type="submission" date="2017-05" db="EMBL/GenBank/DDBJ databases">
        <authorList>
            <person name="Song R."/>
            <person name="Chenine A.L."/>
            <person name="Ruprecht R.M."/>
        </authorList>
    </citation>
    <scope>NUCLEOTIDE SEQUENCE [LARGE SCALE GENOMIC DNA]</scope>
    <source>
        <strain evidence="1 2">S567_C10_BS</strain>
    </source>
</reference>